<dbReference type="Gene3D" id="3.40.50.300">
    <property type="entry name" value="P-loop containing nucleotide triphosphate hydrolases"/>
    <property type="match status" value="1"/>
</dbReference>
<dbReference type="SUPFAM" id="SSF46894">
    <property type="entry name" value="C-terminal effector domain of the bipartite response regulators"/>
    <property type="match status" value="1"/>
</dbReference>
<dbReference type="PANTHER" id="PTHR16305">
    <property type="entry name" value="TESTICULAR SOLUBLE ADENYLYL CYCLASE"/>
    <property type="match status" value="1"/>
</dbReference>
<dbReference type="SMART" id="SM00421">
    <property type="entry name" value="HTH_LUXR"/>
    <property type="match status" value="1"/>
</dbReference>
<evidence type="ECO:0000256" key="2">
    <source>
        <dbReference type="ARBA" id="ARBA00022840"/>
    </source>
</evidence>
<dbReference type="Pfam" id="PF13191">
    <property type="entry name" value="AAA_16"/>
    <property type="match status" value="1"/>
</dbReference>
<name>A0ABP7I5J0_9ACTN</name>
<keyword evidence="6" id="KW-1185">Reference proteome</keyword>
<accession>A0ABP7I5J0</accession>
<feature type="compositionally biased region" description="Pro residues" evidence="3">
    <location>
        <begin position="1"/>
        <end position="11"/>
    </location>
</feature>
<dbReference type="InterPro" id="IPR016032">
    <property type="entry name" value="Sig_transdc_resp-reg_C-effctor"/>
</dbReference>
<sequence length="939" mass="99961">MPTPPATPHQPDPATHHHPTTPDPATHHHPTAPDLPRSSGPAAPDLPTPSRPTAPDLPGPSGPVDAPGPSDRPGVLRRCESALLRPPVTLLIHGEAGIGKTHLLAETEALARSMGYRVLHGQARDFGSGLAYASLADALGPLHADPAAREPLKELLDAIDQAALGLTGAAPAVRTANLLEGLPGRTFLAIDDLHLADADTLGVLSYLPRRVRGLAVVGTARRLPPMDADLVVRLSPLSFEEVTALVTGLLGRTPSEQILRRVHEESRGNPWFVREAVLTLVQGGAVQSAYPGPRRGAILSRLFQRDQGGRNLARVLAALRRTRPAGMADLDALAEVAGLDGADAERAFDGLVRDGLVMPTDQGSYEFAHPLVAEALYADLGPAERRRVHARIAELLHRQGLSGTRRVLEWAAHVAEGGTSAEALPAMLRAAELTRWTAPLSAGHWYGRAAELAPAEERGVLLARQALSYWKGSRPADALRAGRAALALLPQGRRHTRTAHTMVNAAHSMGQYEVAVSLAAEQLPFCDDPTALLAQQAVVSTQLGLDSTELAGRAWQALPGCPQEDLVIALSALAGDAIIKGRWEETERALDILLSASAALPPAGRLASLESAAHILASGGVRTRTLGLLSQAEQIYRGLGWNNIAGQHVRTMAVVRRLGGEWEHALRDIRSDALALSDAGLWENVALLRNIELDILLDQGRYDEAEPLLADPPPNCVLQLSLRAMFKARRALGLGDRATASRLLDEALASGPPDVVHRVLGFRVMMYESAGDVEAAQAAAITLAEAARSGTPRARMISELASAVVFKDVARAEAALESARADGLKFEEGRARLVLGVLGDGAQLVRAHGIFTDLGAAPWAQRTGRRLKQAGLAPTRAAALTPVERRVIELVAGGLSNPQIADELHYSRKTVEVYLSRVYAKTGLRSRVELALAYERGEV</sequence>
<dbReference type="PRINTS" id="PR00038">
    <property type="entry name" value="HTHLUXR"/>
</dbReference>
<dbReference type="EMBL" id="BAAAZR010000008">
    <property type="protein sequence ID" value="GAA3810546.1"/>
    <property type="molecule type" value="Genomic_DNA"/>
</dbReference>
<dbReference type="InterPro" id="IPR041664">
    <property type="entry name" value="AAA_16"/>
</dbReference>
<proteinExistence type="predicted"/>
<evidence type="ECO:0000256" key="1">
    <source>
        <dbReference type="ARBA" id="ARBA00022741"/>
    </source>
</evidence>
<feature type="region of interest" description="Disordered" evidence="3">
    <location>
        <begin position="1"/>
        <end position="75"/>
    </location>
</feature>
<dbReference type="Pfam" id="PF00196">
    <property type="entry name" value="GerE"/>
    <property type="match status" value="1"/>
</dbReference>
<gene>
    <name evidence="5" type="ORF">GCM10022226_33670</name>
</gene>
<keyword evidence="2" id="KW-0067">ATP-binding</keyword>
<organism evidence="5 6">
    <name type="scientific">Sphaerisporangium flaviroseum</name>
    <dbReference type="NCBI Taxonomy" id="509199"/>
    <lineage>
        <taxon>Bacteria</taxon>
        <taxon>Bacillati</taxon>
        <taxon>Actinomycetota</taxon>
        <taxon>Actinomycetes</taxon>
        <taxon>Streptosporangiales</taxon>
        <taxon>Streptosporangiaceae</taxon>
        <taxon>Sphaerisporangium</taxon>
    </lineage>
</organism>
<dbReference type="CDD" id="cd06170">
    <property type="entry name" value="LuxR_C_like"/>
    <property type="match status" value="1"/>
</dbReference>
<dbReference type="Gene3D" id="1.10.10.10">
    <property type="entry name" value="Winged helix-like DNA-binding domain superfamily/Winged helix DNA-binding domain"/>
    <property type="match status" value="1"/>
</dbReference>
<evidence type="ECO:0000313" key="6">
    <source>
        <dbReference type="Proteomes" id="UP001500888"/>
    </source>
</evidence>
<dbReference type="PANTHER" id="PTHR16305:SF35">
    <property type="entry name" value="TRANSCRIPTIONAL ACTIVATOR DOMAIN"/>
    <property type="match status" value="1"/>
</dbReference>
<dbReference type="RefSeq" id="WP_344940125.1">
    <property type="nucleotide sequence ID" value="NZ_BAAAZR010000008.1"/>
</dbReference>
<reference evidence="6" key="1">
    <citation type="journal article" date="2019" name="Int. J. Syst. Evol. Microbiol.">
        <title>The Global Catalogue of Microorganisms (GCM) 10K type strain sequencing project: providing services to taxonomists for standard genome sequencing and annotation.</title>
        <authorList>
            <consortium name="The Broad Institute Genomics Platform"/>
            <consortium name="The Broad Institute Genome Sequencing Center for Infectious Disease"/>
            <person name="Wu L."/>
            <person name="Ma J."/>
        </authorList>
    </citation>
    <scope>NUCLEOTIDE SEQUENCE [LARGE SCALE GENOMIC DNA]</scope>
    <source>
        <strain evidence="6">JCM 16908</strain>
    </source>
</reference>
<feature type="domain" description="HTH luxR-type" evidence="4">
    <location>
        <begin position="873"/>
        <end position="938"/>
    </location>
</feature>
<protein>
    <submittedName>
        <fullName evidence="5">LuxR family transcriptional regulator</fullName>
    </submittedName>
</protein>
<keyword evidence="1" id="KW-0547">Nucleotide-binding</keyword>
<dbReference type="PROSITE" id="PS00622">
    <property type="entry name" value="HTH_LUXR_1"/>
    <property type="match status" value="1"/>
</dbReference>
<dbReference type="InterPro" id="IPR000792">
    <property type="entry name" value="Tscrpt_reg_LuxR_C"/>
</dbReference>
<evidence type="ECO:0000256" key="3">
    <source>
        <dbReference type="SAM" id="MobiDB-lite"/>
    </source>
</evidence>
<evidence type="ECO:0000259" key="4">
    <source>
        <dbReference type="PROSITE" id="PS50043"/>
    </source>
</evidence>
<dbReference type="InterPro" id="IPR036388">
    <property type="entry name" value="WH-like_DNA-bd_sf"/>
</dbReference>
<dbReference type="PROSITE" id="PS50043">
    <property type="entry name" value="HTH_LUXR_2"/>
    <property type="match status" value="1"/>
</dbReference>
<feature type="compositionally biased region" description="Pro residues" evidence="3">
    <location>
        <begin position="44"/>
        <end position="61"/>
    </location>
</feature>
<dbReference type="SUPFAM" id="SSF52540">
    <property type="entry name" value="P-loop containing nucleoside triphosphate hydrolases"/>
    <property type="match status" value="1"/>
</dbReference>
<comment type="caution">
    <text evidence="5">The sequence shown here is derived from an EMBL/GenBank/DDBJ whole genome shotgun (WGS) entry which is preliminary data.</text>
</comment>
<evidence type="ECO:0000313" key="5">
    <source>
        <dbReference type="EMBL" id="GAA3810546.1"/>
    </source>
</evidence>
<dbReference type="InterPro" id="IPR027417">
    <property type="entry name" value="P-loop_NTPase"/>
</dbReference>
<dbReference type="Proteomes" id="UP001500888">
    <property type="component" value="Unassembled WGS sequence"/>
</dbReference>